<comment type="caution">
    <text evidence="1">The sequence shown here is derived from an EMBL/GenBank/DDBJ whole genome shotgun (WGS) entry which is preliminary data.</text>
</comment>
<accession>A0ABQ7DI03</accession>
<reference evidence="1 2" key="1">
    <citation type="journal article" date="2020" name="BMC Genomics">
        <title>Intraspecific diversification of the crop wild relative Brassica cretica Lam. using demographic model selection.</title>
        <authorList>
            <person name="Kioukis A."/>
            <person name="Michalopoulou V.A."/>
            <person name="Briers L."/>
            <person name="Pirintsos S."/>
            <person name="Studholme D.J."/>
            <person name="Pavlidis P."/>
            <person name="Sarris P.F."/>
        </authorList>
    </citation>
    <scope>NUCLEOTIDE SEQUENCE [LARGE SCALE GENOMIC DNA]</scope>
    <source>
        <strain evidence="2">cv. PFS-1207/04</strain>
    </source>
</reference>
<dbReference type="PANTHER" id="PTHR23024:SF529">
    <property type="entry name" value="CARBOXYLESTERASE 5-RELATED"/>
    <property type="match status" value="1"/>
</dbReference>
<dbReference type="Proteomes" id="UP000266723">
    <property type="component" value="Unassembled WGS sequence"/>
</dbReference>
<keyword evidence="2" id="KW-1185">Reference proteome</keyword>
<protein>
    <recommendedName>
        <fullName evidence="3">Alpha/beta hydrolase fold-3 domain-containing protein</fullName>
    </recommendedName>
</protein>
<sequence length="180" mass="20015">MPAFLATASSPFFLIVFKALVGKRSLTKRLPASHQTFLYYIVAENQTYRDKSYPNNTELAREPYEGGEEFTCDNWLKTTGKGRKGDTTERLSGTEIIPTSLDKTNDIVTKDVLYSPEHNLSVRLFLPHKTTAGKNLPLLIYIHGGAWIIESPFSPIYHNYVTEIVKSANCLAGASGSVIV</sequence>
<proteinExistence type="predicted"/>
<dbReference type="InterPro" id="IPR050466">
    <property type="entry name" value="Carboxylest/Gibb_receptor"/>
</dbReference>
<dbReference type="PANTHER" id="PTHR23024">
    <property type="entry name" value="ARYLACETAMIDE DEACETYLASE"/>
    <property type="match status" value="1"/>
</dbReference>
<gene>
    <name evidence="1" type="ORF">DY000_02029647</name>
</gene>
<dbReference type="EMBL" id="QGKV02000649">
    <property type="protein sequence ID" value="KAF3576988.1"/>
    <property type="molecule type" value="Genomic_DNA"/>
</dbReference>
<dbReference type="InterPro" id="IPR029058">
    <property type="entry name" value="AB_hydrolase_fold"/>
</dbReference>
<dbReference type="Gene3D" id="3.40.50.1820">
    <property type="entry name" value="alpha/beta hydrolase"/>
    <property type="match status" value="1"/>
</dbReference>
<dbReference type="SUPFAM" id="SSF53474">
    <property type="entry name" value="alpha/beta-Hydrolases"/>
    <property type="match status" value="1"/>
</dbReference>
<evidence type="ECO:0000313" key="1">
    <source>
        <dbReference type="EMBL" id="KAF3576988.1"/>
    </source>
</evidence>
<evidence type="ECO:0008006" key="3">
    <source>
        <dbReference type="Google" id="ProtNLM"/>
    </source>
</evidence>
<organism evidence="1 2">
    <name type="scientific">Brassica cretica</name>
    <name type="common">Mustard</name>
    <dbReference type="NCBI Taxonomy" id="69181"/>
    <lineage>
        <taxon>Eukaryota</taxon>
        <taxon>Viridiplantae</taxon>
        <taxon>Streptophyta</taxon>
        <taxon>Embryophyta</taxon>
        <taxon>Tracheophyta</taxon>
        <taxon>Spermatophyta</taxon>
        <taxon>Magnoliopsida</taxon>
        <taxon>eudicotyledons</taxon>
        <taxon>Gunneridae</taxon>
        <taxon>Pentapetalae</taxon>
        <taxon>rosids</taxon>
        <taxon>malvids</taxon>
        <taxon>Brassicales</taxon>
        <taxon>Brassicaceae</taxon>
        <taxon>Brassiceae</taxon>
        <taxon>Brassica</taxon>
    </lineage>
</organism>
<name>A0ABQ7DI03_BRACR</name>
<evidence type="ECO:0000313" key="2">
    <source>
        <dbReference type="Proteomes" id="UP000266723"/>
    </source>
</evidence>